<dbReference type="Proteomes" id="UP001560045">
    <property type="component" value="Unassembled WGS sequence"/>
</dbReference>
<dbReference type="PANTHER" id="PTHR30408:SF12">
    <property type="entry name" value="TYPE I RESTRICTION ENZYME MJAVIII SPECIFICITY SUBUNIT"/>
    <property type="match status" value="1"/>
</dbReference>
<protein>
    <recommendedName>
        <fullName evidence="5">Type I restriction modification DNA specificity domain-containing protein</fullName>
    </recommendedName>
</protein>
<proteinExistence type="predicted"/>
<evidence type="ECO:0000313" key="4">
    <source>
        <dbReference type="Proteomes" id="UP001560045"/>
    </source>
</evidence>
<evidence type="ECO:0000313" key="3">
    <source>
        <dbReference type="EMBL" id="MEX5718201.1"/>
    </source>
</evidence>
<comment type="caution">
    <text evidence="3">The sequence shown here is derived from an EMBL/GenBank/DDBJ whole genome shotgun (WGS) entry which is preliminary data.</text>
</comment>
<organism evidence="3 4">
    <name type="scientific">Geodermatophilus maliterrae</name>
    <dbReference type="NCBI Taxonomy" id="3162531"/>
    <lineage>
        <taxon>Bacteria</taxon>
        <taxon>Bacillati</taxon>
        <taxon>Actinomycetota</taxon>
        <taxon>Actinomycetes</taxon>
        <taxon>Geodermatophilales</taxon>
        <taxon>Geodermatophilaceae</taxon>
        <taxon>Geodermatophilus</taxon>
    </lineage>
</organism>
<dbReference type="EMBL" id="JBFNXQ010000016">
    <property type="protein sequence ID" value="MEX5718201.1"/>
    <property type="molecule type" value="Genomic_DNA"/>
</dbReference>
<accession>A0ABV3XCP4</accession>
<dbReference type="RefSeq" id="WP_369204814.1">
    <property type="nucleotide sequence ID" value="NZ_JBFNXQ010000016.1"/>
</dbReference>
<dbReference type="InterPro" id="IPR044946">
    <property type="entry name" value="Restrct_endonuc_typeI_TRD_sf"/>
</dbReference>
<dbReference type="Gene3D" id="3.90.220.20">
    <property type="entry name" value="DNA methylase specificity domains"/>
    <property type="match status" value="2"/>
</dbReference>
<keyword evidence="2" id="KW-0238">DNA-binding</keyword>
<gene>
    <name evidence="3" type="ORF">ABQ292_07435</name>
</gene>
<keyword evidence="1" id="KW-0680">Restriction system</keyword>
<dbReference type="PANTHER" id="PTHR30408">
    <property type="entry name" value="TYPE-1 RESTRICTION ENZYME ECOKI SPECIFICITY PROTEIN"/>
    <property type="match status" value="1"/>
</dbReference>
<reference evidence="3 4" key="1">
    <citation type="submission" date="2024-06" db="EMBL/GenBank/DDBJ databases">
        <title>Draft genome sequence of Geodermatophilus badlandi, a novel member of the Geodermatophilaceae isolated from badland sedimentary rocks in the Red desert, Wyoming, USA.</title>
        <authorList>
            <person name="Ben Tekaya S."/>
            <person name="Nouioui I."/>
            <person name="Flores G.M."/>
            <person name="Shaal M.N."/>
            <person name="Bredoire F."/>
            <person name="Basile F."/>
            <person name="Van Diepen L."/>
            <person name="Ward N.L."/>
        </authorList>
    </citation>
    <scope>NUCLEOTIDE SEQUENCE [LARGE SCALE GENOMIC DNA]</scope>
    <source>
        <strain evidence="3 4">WL48A</strain>
    </source>
</reference>
<dbReference type="SUPFAM" id="SSF116734">
    <property type="entry name" value="DNA methylase specificity domain"/>
    <property type="match status" value="2"/>
</dbReference>
<evidence type="ECO:0008006" key="5">
    <source>
        <dbReference type="Google" id="ProtNLM"/>
    </source>
</evidence>
<dbReference type="InterPro" id="IPR052021">
    <property type="entry name" value="Type-I_RS_S_subunit"/>
</dbReference>
<sequence>MQQHFNVGAAKEMMLALPPLREQQGIAATLRALDDKAASNQQLRVQIPNLIRALVLRAIDLSADRIPVADLASFINGGAYTKGASGTGRIVIRIAELNSGPGASTVYSDIDVPDDRTARAGDILMSWSGSLDVYRWYRDEAIINQHIFKVLPANGYPAWFVFDRLGVAMPVFHRIAKDKATTMGHIQRGHLQSTFVDVPHHESLSKLSREVESLWNRLLLAERENVKLEHLRKSLLPELLSGRVRVPEAMDAVQEVVA</sequence>
<evidence type="ECO:0000256" key="2">
    <source>
        <dbReference type="ARBA" id="ARBA00023125"/>
    </source>
</evidence>
<evidence type="ECO:0000256" key="1">
    <source>
        <dbReference type="ARBA" id="ARBA00022747"/>
    </source>
</evidence>
<keyword evidence="4" id="KW-1185">Reference proteome</keyword>
<name>A0ABV3XCP4_9ACTN</name>